<comment type="catalytic activity">
    <reaction evidence="5 6">
        <text>holo-[ACP] + malonyl-CoA = malonyl-[ACP] + CoA</text>
        <dbReference type="Rhea" id="RHEA:41792"/>
        <dbReference type="Rhea" id="RHEA-COMP:9623"/>
        <dbReference type="Rhea" id="RHEA-COMP:9685"/>
        <dbReference type="ChEBI" id="CHEBI:57287"/>
        <dbReference type="ChEBI" id="CHEBI:57384"/>
        <dbReference type="ChEBI" id="CHEBI:64479"/>
        <dbReference type="ChEBI" id="CHEBI:78449"/>
        <dbReference type="EC" id="2.3.1.39"/>
    </reaction>
</comment>
<comment type="similarity">
    <text evidence="6">Belongs to the fabD family.</text>
</comment>
<dbReference type="PANTHER" id="PTHR42681:SF1">
    <property type="entry name" value="MALONYL-COA-ACYL CARRIER PROTEIN TRANSACYLASE, MITOCHONDRIAL"/>
    <property type="match status" value="1"/>
</dbReference>
<proteinExistence type="inferred from homology"/>
<keyword evidence="4 6" id="KW-0012">Acyltransferase</keyword>
<dbReference type="SUPFAM" id="SSF55048">
    <property type="entry name" value="Probable ACP-binding domain of malonyl-CoA ACP transacylase"/>
    <property type="match status" value="1"/>
</dbReference>
<dbReference type="InterPro" id="IPR004410">
    <property type="entry name" value="Malonyl_CoA-ACP_transAc_FabD"/>
</dbReference>
<dbReference type="PANTHER" id="PTHR42681">
    <property type="entry name" value="MALONYL-COA-ACYL CARRIER PROTEIN TRANSACYLASE, MITOCHONDRIAL"/>
    <property type="match status" value="1"/>
</dbReference>
<accession>A0ABP7N1H8</accession>
<evidence type="ECO:0000256" key="3">
    <source>
        <dbReference type="ARBA" id="ARBA00022679"/>
    </source>
</evidence>
<dbReference type="NCBIfam" id="TIGR00128">
    <property type="entry name" value="fabD"/>
    <property type="match status" value="1"/>
</dbReference>
<evidence type="ECO:0000256" key="6">
    <source>
        <dbReference type="PIRNR" id="PIRNR000446"/>
    </source>
</evidence>
<evidence type="ECO:0000256" key="5">
    <source>
        <dbReference type="ARBA" id="ARBA00048462"/>
    </source>
</evidence>
<name>A0ABP7N1H8_9GAMM</name>
<dbReference type="Gene3D" id="3.40.366.10">
    <property type="entry name" value="Malonyl-Coenzyme A Acyl Carrier Protein, domain 2"/>
    <property type="match status" value="1"/>
</dbReference>
<dbReference type="PIRSF" id="PIRSF000446">
    <property type="entry name" value="Mct"/>
    <property type="match status" value="1"/>
</dbReference>
<dbReference type="InterPro" id="IPR016036">
    <property type="entry name" value="Malonyl_transacylase_ACP-bd"/>
</dbReference>
<sequence length="305" mass="32323">MSSAFVFPGQGSQLVAMGSDFYDQSETFRNTLQEASDALEYDLWKIIKENSDDQLNQTQFTQPALLAVSIGIYRSYLDRGGVKPVAVSGHSLGEYSALVAAGVIDFADAIRLVGARGKFMQEAVPAGEGAMAAVMGLDLGEIQRICAESQGVVEAANLNAPGQIVIAGSKESVVNVLPLLKEAGAKRAIELPVSVPSHCSLMRPAAEKLEEMLSGIALSAPSIDVVHNVSAMTESDLNAVKLLLVEQLYSPVRWVDCIEKLKDLGAQRLIECGPGKVLAGLTKRIDRSLACSSLGSLDSMSEVLG</sequence>
<keyword evidence="3 6" id="KW-0808">Transferase</keyword>
<dbReference type="InterPro" id="IPR014043">
    <property type="entry name" value="Acyl_transferase_dom"/>
</dbReference>
<dbReference type="EMBL" id="BAABBN010000012">
    <property type="protein sequence ID" value="GAA3934674.1"/>
    <property type="molecule type" value="Genomic_DNA"/>
</dbReference>
<gene>
    <name evidence="8" type="primary">fabD</name>
    <name evidence="8" type="ORF">GCM10022277_34060</name>
</gene>
<reference evidence="9" key="1">
    <citation type="journal article" date="2019" name="Int. J. Syst. Evol. Microbiol.">
        <title>The Global Catalogue of Microorganisms (GCM) 10K type strain sequencing project: providing services to taxonomists for standard genome sequencing and annotation.</title>
        <authorList>
            <consortium name="The Broad Institute Genomics Platform"/>
            <consortium name="The Broad Institute Genome Sequencing Center for Infectious Disease"/>
            <person name="Wu L."/>
            <person name="Ma J."/>
        </authorList>
    </citation>
    <scope>NUCLEOTIDE SEQUENCE [LARGE SCALE GENOMIC DNA]</scope>
    <source>
        <strain evidence="9">JCM 17551</strain>
    </source>
</reference>
<dbReference type="InterPro" id="IPR050858">
    <property type="entry name" value="Mal-CoA-ACP_Trans/PKS_FabD"/>
</dbReference>
<dbReference type="Gene3D" id="3.30.70.250">
    <property type="entry name" value="Malonyl-CoA ACP transacylase, ACP-binding"/>
    <property type="match status" value="1"/>
</dbReference>
<dbReference type="RefSeq" id="WP_344799799.1">
    <property type="nucleotide sequence ID" value="NZ_BAABBN010000012.1"/>
</dbReference>
<evidence type="ECO:0000313" key="8">
    <source>
        <dbReference type="EMBL" id="GAA3934674.1"/>
    </source>
</evidence>
<evidence type="ECO:0000313" key="9">
    <source>
        <dbReference type="Proteomes" id="UP001501565"/>
    </source>
</evidence>
<evidence type="ECO:0000256" key="1">
    <source>
        <dbReference type="ARBA" id="ARBA00013258"/>
    </source>
</evidence>
<comment type="caution">
    <text evidence="8">The sequence shown here is derived from an EMBL/GenBank/DDBJ whole genome shotgun (WGS) entry which is preliminary data.</text>
</comment>
<dbReference type="Pfam" id="PF00698">
    <property type="entry name" value="Acyl_transf_1"/>
    <property type="match status" value="1"/>
</dbReference>
<dbReference type="InterPro" id="IPR024925">
    <property type="entry name" value="Malonyl_CoA-ACP_transAc"/>
</dbReference>
<evidence type="ECO:0000259" key="7">
    <source>
        <dbReference type="SMART" id="SM00827"/>
    </source>
</evidence>
<protein>
    <recommendedName>
        <fullName evidence="2 6">Malonyl CoA-acyl carrier protein transacylase</fullName>
        <ecNumber evidence="1 6">2.3.1.39</ecNumber>
    </recommendedName>
</protein>
<organism evidence="8 9">
    <name type="scientific">Litoribacillus peritrichatus</name>
    <dbReference type="NCBI Taxonomy" id="718191"/>
    <lineage>
        <taxon>Bacteria</taxon>
        <taxon>Pseudomonadati</taxon>
        <taxon>Pseudomonadota</taxon>
        <taxon>Gammaproteobacteria</taxon>
        <taxon>Oceanospirillales</taxon>
        <taxon>Oceanospirillaceae</taxon>
        <taxon>Litoribacillus</taxon>
    </lineage>
</organism>
<feature type="domain" description="Malonyl-CoA:ACP transacylase (MAT)" evidence="7">
    <location>
        <begin position="6"/>
        <end position="300"/>
    </location>
</feature>
<dbReference type="InterPro" id="IPR016035">
    <property type="entry name" value="Acyl_Trfase/lysoPLipase"/>
</dbReference>
<keyword evidence="9" id="KW-1185">Reference proteome</keyword>
<dbReference type="SUPFAM" id="SSF52151">
    <property type="entry name" value="FabD/lysophospholipase-like"/>
    <property type="match status" value="1"/>
</dbReference>
<dbReference type="SMART" id="SM00827">
    <property type="entry name" value="PKS_AT"/>
    <property type="match status" value="1"/>
</dbReference>
<dbReference type="InterPro" id="IPR001227">
    <property type="entry name" value="Ac_transferase_dom_sf"/>
</dbReference>
<evidence type="ECO:0000256" key="4">
    <source>
        <dbReference type="ARBA" id="ARBA00023315"/>
    </source>
</evidence>
<evidence type="ECO:0000256" key="2">
    <source>
        <dbReference type="ARBA" id="ARBA00018953"/>
    </source>
</evidence>
<dbReference type="Proteomes" id="UP001501565">
    <property type="component" value="Unassembled WGS sequence"/>
</dbReference>
<dbReference type="EC" id="2.3.1.39" evidence="1 6"/>